<keyword evidence="1" id="KW-0479">Metal-binding</keyword>
<feature type="domain" description="PilY1 beta-propeller" evidence="3">
    <location>
        <begin position="719"/>
        <end position="1119"/>
    </location>
</feature>
<dbReference type="Pfam" id="PF05567">
    <property type="entry name" value="T4P_PilY1"/>
    <property type="match status" value="1"/>
</dbReference>
<evidence type="ECO:0000313" key="4">
    <source>
        <dbReference type="EMBL" id="VAX33721.1"/>
    </source>
</evidence>
<protein>
    <submittedName>
        <fullName evidence="4">Type IV fimbrial biogenesis protein PilY1</fullName>
    </submittedName>
</protein>
<dbReference type="InterPro" id="IPR008707">
    <property type="entry name" value="B-propeller_PilY1"/>
</dbReference>
<proteinExistence type="predicted"/>
<accession>A0A3B1D4N7</accession>
<name>A0A3B1D4N7_9ZZZZ</name>
<organism evidence="4">
    <name type="scientific">hydrothermal vent metagenome</name>
    <dbReference type="NCBI Taxonomy" id="652676"/>
    <lineage>
        <taxon>unclassified sequences</taxon>
        <taxon>metagenomes</taxon>
        <taxon>ecological metagenomes</taxon>
    </lineage>
</organism>
<keyword evidence="2" id="KW-0106">Calcium</keyword>
<evidence type="ECO:0000259" key="3">
    <source>
        <dbReference type="Pfam" id="PF05567"/>
    </source>
</evidence>
<evidence type="ECO:0000256" key="2">
    <source>
        <dbReference type="ARBA" id="ARBA00022837"/>
    </source>
</evidence>
<reference evidence="4" key="1">
    <citation type="submission" date="2018-06" db="EMBL/GenBank/DDBJ databases">
        <authorList>
            <person name="Zhirakovskaya E."/>
        </authorList>
    </citation>
    <scope>NUCLEOTIDE SEQUENCE</scope>
</reference>
<sequence>MKNYLNKIWLTISVAIMSLIIFQGQAFSATCTAPTPGDYTSYPPFIGSVVKPNVLILLDNSGSMFFFAYDYNNSAVSEGFVPGTDYYGYFNPDKWYEYQNSRFEETGNKSERTKTSNEWDGNFLNWLTMRRVDIARKVLVGGKAVSRSGQGNPHDLVGEQADSSSRGYLKRITGATDYTPYGGERCFRFNRGASSVSKFGVGPSDGDCSYSKLVTNGYVFNVKVHLSDEPLGVLQRLADKVRWGLEFFNTSQGGRIKTEIGDGLSSSMITAIENERPSTWTPLAEALWTATGYFAQDSTTAYTGPRYYTSNSNSYKVGSAADPFNFNKTGQPDYLWCAKSFILVITDGEPTQDTMLPSEIEGYSPEYTDGKNPVPPWAGQDYFWSSNGSHYIDDIALWSHADVTKGKYRDLRPDLEGDQYITSYFVYAAFSGGSPDGRRLLKQAARNGGFEDLNGNFLPDIPQEYDKNGDGDPDNYFEAQNGYALENALINALTGILSRVLSGTAVSVLTTTGEGEGAVYQAYFYPSKMEGLNEVKWLGYLQGLSVDAYGNLREDTNGNKSLDLGTDLIIRTWFNKAEKKVMVDRFKDVDKNGFFDCIDSDGDGRINTDTCTNDRKVDSIEFTDITPLWEAGRLLFEKKPADREIYTTEDGSTLLTNDFSASNASTLRPFLRATDNTEAKNIINWMRGDDLKGVTDSGHPDGYRSRTRTIDGNTATWKLGDIIYSTPTSVARPNEKFYIYDNTYAAFRNKYYNRRTVVYAGANDGMLHAFNGGFYDRQNDAGESINKFCTGGDSNNDGIISDSECSSGSYRLGEELWSFIPRDLLPHLKWLTDPDYTHVYYVDLKPRIADVRIFDPADDAHPGGWGTILIGGMRYGGKPVCVTDDFGSGTETRTFRSTYFALDITNPEKAPKLLWTFTDDDLGFTSVYPAIVRIGAEKWFTVFGSGPTTDVKCSRSTKGAVYILDLTGSYGVVSDWNLSSNYWKKFPAGNNNSFMADAISVDVNNDQTSDVVYIGTAYEQGNAWQGNMLRLITQNSTDPGNWNLSTLYDPGKPVTASPSASLDGNGNLWVFFGTGKFLDQSDKADTDQQAFYGIKDICKPWVSDNYSCTATVTQGNLLDVSNAVVSVGGSAITGVSGASNWTELISGINSSDGWYIDFPISGERSFVKPLVMGGLVAWATYLPDTNMCSPEGESNVYVVYYETGTSFKNHVFVEDKGTGKPTVDRRKDIGRGAPSSIVGMITKKGTIKGFAQTSTGEIKEFELDAPIKPYNYIQRFKRGGIR</sequence>
<evidence type="ECO:0000256" key="1">
    <source>
        <dbReference type="ARBA" id="ARBA00022723"/>
    </source>
</evidence>
<dbReference type="GO" id="GO:0046872">
    <property type="term" value="F:metal ion binding"/>
    <property type="evidence" value="ECO:0007669"/>
    <property type="project" value="UniProtKB-KW"/>
</dbReference>
<gene>
    <name evidence="4" type="ORF">MNBD_NITROSPIRAE03-245</name>
</gene>
<dbReference type="EMBL" id="UOGI01000202">
    <property type="protein sequence ID" value="VAX33721.1"/>
    <property type="molecule type" value="Genomic_DNA"/>
</dbReference>